<dbReference type="EC" id="2.6.1.76" evidence="5"/>
<proteinExistence type="inferred from homology"/>
<dbReference type="PANTHER" id="PTHR43552">
    <property type="entry name" value="DIAMINOBUTYRATE--2-OXOGLUTARATE AMINOTRANSFERASE"/>
    <property type="match status" value="1"/>
</dbReference>
<reference evidence="5 6" key="1">
    <citation type="submission" date="2016-07" db="EMBL/GenBank/DDBJ databases">
        <title>Draft genome sequence of Methyloligella halotolerans C2T (VKM B-2706T=CCUG 61687T=DSM 25045T), a halotolerant polyhydroxybutyrate accumulating methylotroph.</title>
        <authorList>
            <person name="Vasilenko O.V."/>
            <person name="Doronina N.V."/>
            <person name="Poroshina M.N."/>
            <person name="Tarlachkov S.V."/>
            <person name="Trotsenko Y.A."/>
        </authorList>
    </citation>
    <scope>NUCLEOTIDE SEQUENCE [LARGE SCALE GENOMIC DNA]</scope>
    <source>
        <strain evidence="5 6">VKM B-2706</strain>
    </source>
</reference>
<name>A0A1E2RVN7_9HYPH</name>
<protein>
    <submittedName>
        <fullName evidence="5">Diaminobutyrate--2-oxoglutarate transaminase</fullName>
        <ecNumber evidence="5">2.6.1.76</ecNumber>
    </submittedName>
</protein>
<sequence>MMRGVAMENGEIAGAVTQKCFERGLIIETSGADSEVVKILVALVIDDDNLKTGLDIIEESVDEVLGGPVKVAAE</sequence>
<dbReference type="AlphaFoldDB" id="A0A1E2RVN7"/>
<keyword evidence="4 5" id="KW-0808">Transferase</keyword>
<dbReference type="InterPro" id="IPR015422">
    <property type="entry name" value="PyrdxlP-dep_Trfase_small"/>
</dbReference>
<gene>
    <name evidence="5" type="ORF">A7A08_02714</name>
</gene>
<organism evidence="5 6">
    <name type="scientific">Methyloligella halotolerans</name>
    <dbReference type="NCBI Taxonomy" id="1177755"/>
    <lineage>
        <taxon>Bacteria</taxon>
        <taxon>Pseudomonadati</taxon>
        <taxon>Pseudomonadota</taxon>
        <taxon>Alphaproteobacteria</taxon>
        <taxon>Hyphomicrobiales</taxon>
        <taxon>Hyphomicrobiaceae</taxon>
        <taxon>Methyloligella</taxon>
    </lineage>
</organism>
<evidence type="ECO:0000313" key="5">
    <source>
        <dbReference type="EMBL" id="ODA66316.1"/>
    </source>
</evidence>
<evidence type="ECO:0000256" key="2">
    <source>
        <dbReference type="ARBA" id="ARBA00008954"/>
    </source>
</evidence>
<dbReference type="GO" id="GO:0045303">
    <property type="term" value="F:diaminobutyrate-2-oxoglutarate transaminase activity"/>
    <property type="evidence" value="ECO:0007669"/>
    <property type="project" value="UniProtKB-EC"/>
</dbReference>
<evidence type="ECO:0000256" key="1">
    <source>
        <dbReference type="ARBA" id="ARBA00001933"/>
    </source>
</evidence>
<evidence type="ECO:0000313" key="6">
    <source>
        <dbReference type="Proteomes" id="UP000095087"/>
    </source>
</evidence>
<dbReference type="InterPro" id="IPR004637">
    <property type="entry name" value="Dat"/>
</dbReference>
<dbReference type="Proteomes" id="UP000095087">
    <property type="component" value="Unassembled WGS sequence"/>
</dbReference>
<dbReference type="STRING" id="1177755.A7A08_02714"/>
<evidence type="ECO:0000256" key="4">
    <source>
        <dbReference type="ARBA" id="ARBA00022679"/>
    </source>
</evidence>
<evidence type="ECO:0000256" key="3">
    <source>
        <dbReference type="ARBA" id="ARBA00022576"/>
    </source>
</evidence>
<dbReference type="RefSeq" id="WP_342586686.1">
    <property type="nucleotide sequence ID" value="NZ_MASI01000008.1"/>
</dbReference>
<comment type="similarity">
    <text evidence="2">Belongs to the class-III pyridoxal-phosphate-dependent aminotransferase family.</text>
</comment>
<dbReference type="EMBL" id="MASI01000008">
    <property type="protein sequence ID" value="ODA66316.1"/>
    <property type="molecule type" value="Genomic_DNA"/>
</dbReference>
<dbReference type="PANTHER" id="PTHR43552:SF2">
    <property type="entry name" value="DIAMINOBUTYRATE--2-OXOGLUTARATE TRANSAMINASE"/>
    <property type="match status" value="1"/>
</dbReference>
<keyword evidence="3 5" id="KW-0032">Aminotransferase</keyword>
<dbReference type="Gene3D" id="3.90.1150.10">
    <property type="entry name" value="Aspartate Aminotransferase, domain 1"/>
    <property type="match status" value="1"/>
</dbReference>
<accession>A0A1E2RVN7</accession>
<dbReference type="SUPFAM" id="SSF53383">
    <property type="entry name" value="PLP-dependent transferases"/>
    <property type="match status" value="1"/>
</dbReference>
<comment type="caution">
    <text evidence="5">The sequence shown here is derived from an EMBL/GenBank/DDBJ whole genome shotgun (WGS) entry which is preliminary data.</text>
</comment>
<dbReference type="InterPro" id="IPR015424">
    <property type="entry name" value="PyrdxlP-dep_Trfase"/>
</dbReference>
<comment type="cofactor">
    <cofactor evidence="1">
        <name>pyridoxal 5'-phosphate</name>
        <dbReference type="ChEBI" id="CHEBI:597326"/>
    </cofactor>
</comment>
<keyword evidence="6" id="KW-1185">Reference proteome</keyword>